<dbReference type="AlphaFoldDB" id="A0A4Q1AV84"/>
<keyword evidence="3" id="KW-1185">Reference proteome</keyword>
<keyword evidence="1" id="KW-0812">Transmembrane</keyword>
<dbReference type="EMBL" id="NXIE01000001">
    <property type="protein sequence ID" value="RXK14084.1"/>
    <property type="molecule type" value="Genomic_DNA"/>
</dbReference>
<feature type="transmembrane region" description="Helical" evidence="1">
    <location>
        <begin position="216"/>
        <end position="232"/>
    </location>
</feature>
<dbReference type="Proteomes" id="UP000289718">
    <property type="component" value="Unassembled WGS sequence"/>
</dbReference>
<organism evidence="2 3">
    <name type="scientific">Halarcobacter mediterraneus</name>
    <dbReference type="NCBI Taxonomy" id="2023153"/>
    <lineage>
        <taxon>Bacteria</taxon>
        <taxon>Pseudomonadati</taxon>
        <taxon>Campylobacterota</taxon>
        <taxon>Epsilonproteobacteria</taxon>
        <taxon>Campylobacterales</taxon>
        <taxon>Arcobacteraceae</taxon>
        <taxon>Halarcobacter</taxon>
    </lineage>
</organism>
<dbReference type="RefSeq" id="WP_129060195.1">
    <property type="nucleotide sequence ID" value="NZ_NXIE01000001.1"/>
</dbReference>
<feature type="transmembrane region" description="Helical" evidence="1">
    <location>
        <begin position="193"/>
        <end position="210"/>
    </location>
</feature>
<feature type="transmembrane region" description="Helical" evidence="1">
    <location>
        <begin position="166"/>
        <end position="186"/>
    </location>
</feature>
<evidence type="ECO:0000313" key="3">
    <source>
        <dbReference type="Proteomes" id="UP000289718"/>
    </source>
</evidence>
<proteinExistence type="predicted"/>
<gene>
    <name evidence="2" type="ORF">CP965_01140</name>
</gene>
<accession>A0A4Q1AV84</accession>
<protein>
    <submittedName>
        <fullName evidence="2">Uncharacterized protein</fullName>
    </submittedName>
</protein>
<keyword evidence="1" id="KW-0472">Membrane</keyword>
<name>A0A4Q1AV84_9BACT</name>
<dbReference type="OrthoDB" id="3255669at2"/>
<keyword evidence="1" id="KW-1133">Transmembrane helix</keyword>
<reference evidence="2 3" key="1">
    <citation type="submission" date="2017-09" db="EMBL/GenBank/DDBJ databases">
        <title>Genomics of the genus Arcobacter.</title>
        <authorList>
            <person name="Perez-Cataluna A."/>
            <person name="Figueras M.J."/>
            <person name="Salas-Masso N."/>
        </authorList>
    </citation>
    <scope>NUCLEOTIDE SEQUENCE [LARGE SCALE GENOMIC DNA]</scope>
    <source>
        <strain evidence="2 3">F156-34</strain>
    </source>
</reference>
<evidence type="ECO:0000313" key="2">
    <source>
        <dbReference type="EMBL" id="RXK14084.1"/>
    </source>
</evidence>
<comment type="caution">
    <text evidence="2">The sequence shown here is derived from an EMBL/GenBank/DDBJ whole genome shotgun (WGS) entry which is preliminary data.</text>
</comment>
<evidence type="ECO:0000256" key="1">
    <source>
        <dbReference type="SAM" id="Phobius"/>
    </source>
</evidence>
<sequence>MQMLGDNKSLPITSTRAITIDASKDIVWQLLMQLGAKKQGFYSYDFLEENLKSKDKNPDLKIGDIIHGSAKEDGRLSSYNFKVLDLNPNDSIVLENWGTFLLKSINKNQTRLIIRTQEIKSTSLLTAFKNELIIPFHFIMERRMMLGIKMEAEQKKNPILSFNKDLVWLVGVALSFFLILLIFIALKSTFYKILISCLLSTIWLVIVFLFNPEPTYIMAFLLVCFFLFIKLNRIKS</sequence>
<dbReference type="SUPFAM" id="SSF55961">
    <property type="entry name" value="Bet v1-like"/>
    <property type="match status" value="1"/>
</dbReference>